<feature type="transmembrane region" description="Helical" evidence="8">
    <location>
        <begin position="222"/>
        <end position="245"/>
    </location>
</feature>
<organism evidence="9 10">
    <name type="scientific">Clostridium scatologenes</name>
    <dbReference type="NCBI Taxonomy" id="1548"/>
    <lineage>
        <taxon>Bacteria</taxon>
        <taxon>Bacillati</taxon>
        <taxon>Bacillota</taxon>
        <taxon>Clostridia</taxon>
        <taxon>Eubacteriales</taxon>
        <taxon>Clostridiaceae</taxon>
        <taxon>Clostridium</taxon>
    </lineage>
</organism>
<evidence type="ECO:0000256" key="6">
    <source>
        <dbReference type="ARBA" id="ARBA00022989"/>
    </source>
</evidence>
<dbReference type="Gene3D" id="1.10.3860.10">
    <property type="entry name" value="Sodium:dicarboxylate symporter"/>
    <property type="match status" value="1"/>
</dbReference>
<evidence type="ECO:0000256" key="5">
    <source>
        <dbReference type="ARBA" id="ARBA00022847"/>
    </source>
</evidence>
<keyword evidence="7 8" id="KW-0472">Membrane</keyword>
<feature type="transmembrane region" description="Helical" evidence="8">
    <location>
        <begin position="153"/>
        <end position="170"/>
    </location>
</feature>
<accession>A0A0E3M6D1</accession>
<name>A0A0E3M6D1_CLOSL</name>
<dbReference type="AlphaFoldDB" id="A0A0E3M6D1"/>
<dbReference type="PANTHER" id="PTHR42865">
    <property type="entry name" value="PROTON/GLUTAMATE-ASPARTATE SYMPORTER"/>
    <property type="match status" value="1"/>
</dbReference>
<evidence type="ECO:0000313" key="9">
    <source>
        <dbReference type="EMBL" id="AKA67469.1"/>
    </source>
</evidence>
<feature type="transmembrane region" description="Helical" evidence="8">
    <location>
        <begin position="42"/>
        <end position="67"/>
    </location>
</feature>
<comment type="subcellular location">
    <subcellularLocation>
        <location evidence="1">Cell membrane</location>
        <topology evidence="1">Multi-pass membrane protein</topology>
    </subcellularLocation>
</comment>
<evidence type="ECO:0000256" key="1">
    <source>
        <dbReference type="ARBA" id="ARBA00004651"/>
    </source>
</evidence>
<feature type="transmembrane region" description="Helical" evidence="8">
    <location>
        <begin position="198"/>
        <end position="216"/>
    </location>
</feature>
<feature type="transmembrane region" description="Helical" evidence="8">
    <location>
        <begin position="12"/>
        <end position="30"/>
    </location>
</feature>
<gene>
    <name evidence="9" type="ORF">CSCA_0344</name>
</gene>
<keyword evidence="2" id="KW-0813">Transport</keyword>
<evidence type="ECO:0000256" key="4">
    <source>
        <dbReference type="ARBA" id="ARBA00022692"/>
    </source>
</evidence>
<evidence type="ECO:0000256" key="3">
    <source>
        <dbReference type="ARBA" id="ARBA00022475"/>
    </source>
</evidence>
<dbReference type="PROSITE" id="PS00714">
    <property type="entry name" value="NA_DICARBOXYL_SYMP_2"/>
    <property type="match status" value="1"/>
</dbReference>
<dbReference type="InterPro" id="IPR018107">
    <property type="entry name" value="Na-dicarboxylate_symporter_CS"/>
</dbReference>
<feature type="transmembrane region" description="Helical" evidence="8">
    <location>
        <begin position="79"/>
        <end position="101"/>
    </location>
</feature>
<dbReference type="PROSITE" id="PS00713">
    <property type="entry name" value="NA_DICARBOXYL_SYMP_1"/>
    <property type="match status" value="1"/>
</dbReference>
<proteinExistence type="predicted"/>
<keyword evidence="10" id="KW-1185">Reference proteome</keyword>
<feature type="transmembrane region" description="Helical" evidence="8">
    <location>
        <begin position="310"/>
        <end position="331"/>
    </location>
</feature>
<evidence type="ECO:0000313" key="10">
    <source>
        <dbReference type="Proteomes" id="UP000033115"/>
    </source>
</evidence>
<dbReference type="Pfam" id="PF00375">
    <property type="entry name" value="SDF"/>
    <property type="match status" value="1"/>
</dbReference>
<dbReference type="SUPFAM" id="SSF118215">
    <property type="entry name" value="Proton glutamate symport protein"/>
    <property type="match status" value="1"/>
</dbReference>
<sequence length="423" mass="44631">MKKKKLGLATQILIGLILGVIVGAVFYGNPAVSTYLQPIGDIFLRLIKMIVVPIVFSALVVGIAGGGDIKQVGKLGVKTLVYFEVVTTVAIVLGLVIANVFHPGTGIDMHSLVKSNISNYVNTAETVAHHGFADTFVNIVPTNIVESLAKGDMLAIIFFSVMFGLGVAAIGEKGKPVLAICQGVADTMFWVTNQIMKTAPFGVFALIGVTVSKFGVKSLIPLGKLAITTYGAMIFFVLVVLGIIAKMAGTSILTLIKVLKDELILAYSTASSETVLPKIMEKMEKFGCPKSIATFVVPTGYSFNLDGSTLYQAIAALFIAQLYGMHLPILTQINLVVVLMLTSKGIAGVPGVSFVVLLATLGSVGIPLEGLAFIAGIDRILDMARTAVNVCGNSLAVVVVSKLEGKYDNEKGKKYVESIKKAA</sequence>
<keyword evidence="3" id="KW-1003">Cell membrane</keyword>
<dbReference type="EMBL" id="CP009933">
    <property type="protein sequence ID" value="AKA67469.1"/>
    <property type="molecule type" value="Genomic_DNA"/>
</dbReference>
<feature type="transmembrane region" description="Helical" evidence="8">
    <location>
        <begin position="351"/>
        <end position="375"/>
    </location>
</feature>
<dbReference type="Proteomes" id="UP000033115">
    <property type="component" value="Chromosome"/>
</dbReference>
<protein>
    <submittedName>
        <fullName evidence="9">Sodium:dicarboxylate symporter</fullName>
    </submittedName>
</protein>
<dbReference type="GO" id="GO:0015293">
    <property type="term" value="F:symporter activity"/>
    <property type="evidence" value="ECO:0007669"/>
    <property type="project" value="UniProtKB-KW"/>
</dbReference>
<reference evidence="9 10" key="1">
    <citation type="journal article" date="2015" name="J. Biotechnol.">
        <title>Complete genome sequence of a malodorant-producing acetogen, Clostridium scatologenes ATCC 25775(T).</title>
        <authorList>
            <person name="Zhu Z."/>
            <person name="Guo T."/>
            <person name="Zheng H."/>
            <person name="Song T."/>
            <person name="Ouyang P."/>
            <person name="Xie J."/>
        </authorList>
    </citation>
    <scope>NUCLEOTIDE SEQUENCE [LARGE SCALE GENOMIC DNA]</scope>
    <source>
        <strain evidence="9 10">ATCC 25775</strain>
    </source>
</reference>
<keyword evidence="6 8" id="KW-1133">Transmembrane helix</keyword>
<keyword evidence="4 8" id="KW-0812">Transmembrane</keyword>
<dbReference type="InterPro" id="IPR036458">
    <property type="entry name" value="Na:dicarbo_symporter_sf"/>
</dbReference>
<keyword evidence="5" id="KW-0769">Symport</keyword>
<dbReference type="GO" id="GO:0006835">
    <property type="term" value="P:dicarboxylic acid transport"/>
    <property type="evidence" value="ECO:0007669"/>
    <property type="project" value="TreeGrafter"/>
</dbReference>
<evidence type="ECO:0000256" key="2">
    <source>
        <dbReference type="ARBA" id="ARBA00022448"/>
    </source>
</evidence>
<dbReference type="STRING" id="1548.CSCA_0344"/>
<evidence type="ECO:0000256" key="7">
    <source>
        <dbReference type="ARBA" id="ARBA00023136"/>
    </source>
</evidence>
<dbReference type="PRINTS" id="PR00173">
    <property type="entry name" value="EDTRNSPORT"/>
</dbReference>
<dbReference type="GO" id="GO:0005886">
    <property type="term" value="C:plasma membrane"/>
    <property type="evidence" value="ECO:0007669"/>
    <property type="project" value="UniProtKB-SubCell"/>
</dbReference>
<dbReference type="KEGG" id="csq:CSCA_0344"/>
<dbReference type="InterPro" id="IPR001991">
    <property type="entry name" value="Na-dicarboxylate_symporter"/>
</dbReference>
<dbReference type="HOGENOM" id="CLU_019375_7_0_9"/>
<dbReference type="PANTHER" id="PTHR42865:SF7">
    <property type="entry name" value="PROTON_GLUTAMATE-ASPARTATE SYMPORTER"/>
    <property type="match status" value="1"/>
</dbReference>
<evidence type="ECO:0000256" key="8">
    <source>
        <dbReference type="SAM" id="Phobius"/>
    </source>
</evidence>
<dbReference type="FunFam" id="1.10.3860.10:FF:000001">
    <property type="entry name" value="C4-dicarboxylate transport protein"/>
    <property type="match status" value="1"/>
</dbReference>